<dbReference type="GeneID" id="100907858"/>
<feature type="compositionally biased region" description="Polar residues" evidence="1">
    <location>
        <begin position="461"/>
        <end position="472"/>
    </location>
</feature>
<dbReference type="GO" id="GO:0005737">
    <property type="term" value="C:cytoplasm"/>
    <property type="evidence" value="ECO:0007669"/>
    <property type="project" value="TreeGrafter"/>
</dbReference>
<protein>
    <submittedName>
        <fullName evidence="4">Differentially expressed in FDCP 6 homolog</fullName>
    </submittedName>
</protein>
<evidence type="ECO:0000313" key="4">
    <source>
        <dbReference type="RefSeq" id="XP_003745673.1"/>
    </source>
</evidence>
<dbReference type="KEGG" id="goe:100907858"/>
<dbReference type="RefSeq" id="XP_003745673.1">
    <property type="nucleotide sequence ID" value="XM_003745625.1"/>
</dbReference>
<dbReference type="Proteomes" id="UP000694867">
    <property type="component" value="Unplaced"/>
</dbReference>
<sequence length="472" mass="53752">MTSLSSDVTNAVWHAYHYHQQILKGCVTRNSLTGLISRIGQVVGAPLVAHTLSLQQTPPIHFGQLMCFLERELFAPFQATCDIKSIQRSRDLIEEACWHEFSPEVMGSRSDGREVLPEKAIYHIFRVFCFLADLQTDPVTGEVNVMMSPDEADGFCRSFAVALGEEWDPSSLEGDPLRKPMSFENLLTFLESHLAGGQDLRGLAEAAAELFDMFVGDVIKKGPIKRRIFGLWWDFVMVVRPHFLQFYNNRGKKMSEFQLTSASFVKNAAPCASAATESISNILLWPTSSQISSRGHKILIQTESHEANKKLIEISAPCYKSKLQWISAIQCAIAHSHSLRRYQSYLASQRKIQRREERQKERAREQEWESSVRSRVKQEVSSLEKEIVFLKLRVEEETKAKIDEEIVRGAQSRLLLEEWDKIEKLQQELEATKSELKRLKCETVSHSRSQTQRAPPLSRAKSWSNLSEPGNA</sequence>
<reference evidence="4" key="1">
    <citation type="submission" date="2025-08" db="UniProtKB">
        <authorList>
            <consortium name="RefSeq"/>
        </authorList>
    </citation>
    <scope>IDENTIFICATION</scope>
</reference>
<dbReference type="SMART" id="SM00233">
    <property type="entry name" value="PH"/>
    <property type="match status" value="1"/>
</dbReference>
<feature type="region of interest" description="Disordered" evidence="1">
    <location>
        <begin position="441"/>
        <end position="472"/>
    </location>
</feature>
<dbReference type="InterPro" id="IPR001849">
    <property type="entry name" value="PH_domain"/>
</dbReference>
<evidence type="ECO:0000259" key="2">
    <source>
        <dbReference type="SMART" id="SM00233"/>
    </source>
</evidence>
<dbReference type="PANTHER" id="PTHR14383:SF5">
    <property type="entry name" value="RUN DOMAIN-CONTAINING PROTEIN"/>
    <property type="match status" value="1"/>
</dbReference>
<keyword evidence="3" id="KW-1185">Reference proteome</keyword>
<accession>A0AAJ6QVU9</accession>
<name>A0AAJ6QVU9_9ACAR</name>
<feature type="domain" description="PH" evidence="2">
    <location>
        <begin position="218"/>
        <end position="336"/>
    </location>
</feature>
<dbReference type="AlphaFoldDB" id="A0AAJ6QVU9"/>
<dbReference type="GO" id="GO:0005634">
    <property type="term" value="C:nucleus"/>
    <property type="evidence" value="ECO:0007669"/>
    <property type="project" value="TreeGrafter"/>
</dbReference>
<evidence type="ECO:0000313" key="3">
    <source>
        <dbReference type="Proteomes" id="UP000694867"/>
    </source>
</evidence>
<dbReference type="PANTHER" id="PTHR14383">
    <property type="entry name" value="SWAP-70 RECOMBINASE"/>
    <property type="match status" value="1"/>
</dbReference>
<proteinExistence type="predicted"/>
<gene>
    <name evidence="4" type="primary">LOC100907858</name>
</gene>
<dbReference type="SUPFAM" id="SSF50729">
    <property type="entry name" value="PH domain-like"/>
    <property type="match status" value="1"/>
</dbReference>
<evidence type="ECO:0000256" key="1">
    <source>
        <dbReference type="SAM" id="MobiDB-lite"/>
    </source>
</evidence>
<organism evidence="3 4">
    <name type="scientific">Galendromus occidentalis</name>
    <name type="common">western predatory mite</name>
    <dbReference type="NCBI Taxonomy" id="34638"/>
    <lineage>
        <taxon>Eukaryota</taxon>
        <taxon>Metazoa</taxon>
        <taxon>Ecdysozoa</taxon>
        <taxon>Arthropoda</taxon>
        <taxon>Chelicerata</taxon>
        <taxon>Arachnida</taxon>
        <taxon>Acari</taxon>
        <taxon>Parasitiformes</taxon>
        <taxon>Mesostigmata</taxon>
        <taxon>Gamasina</taxon>
        <taxon>Phytoseioidea</taxon>
        <taxon>Phytoseiidae</taxon>
        <taxon>Typhlodrominae</taxon>
        <taxon>Galendromus</taxon>
    </lineage>
</organism>